<dbReference type="InterPro" id="IPR004358">
    <property type="entry name" value="Sig_transdc_His_kin-like_C"/>
</dbReference>
<protein>
    <recommendedName>
        <fullName evidence="2">histidine kinase</fullName>
        <ecNumber evidence="2">2.7.13.3</ecNumber>
    </recommendedName>
</protein>
<dbReference type="SMART" id="SM00387">
    <property type="entry name" value="HATPase_c"/>
    <property type="match status" value="1"/>
</dbReference>
<keyword evidence="6" id="KW-0812">Transmembrane</keyword>
<gene>
    <name evidence="8" type="ORF">KMW28_20665</name>
</gene>
<dbReference type="KEGG" id="fya:KMW28_20665"/>
<evidence type="ECO:0000256" key="3">
    <source>
        <dbReference type="ARBA" id="ARBA00022553"/>
    </source>
</evidence>
<feature type="transmembrane region" description="Helical" evidence="6">
    <location>
        <begin position="6"/>
        <end position="33"/>
    </location>
</feature>
<dbReference type="PANTHER" id="PTHR43304">
    <property type="entry name" value="PHYTOCHROME-LIKE PROTEIN CPH1"/>
    <property type="match status" value="1"/>
</dbReference>
<dbReference type="PRINTS" id="PR00344">
    <property type="entry name" value="BCTRLSENSOR"/>
</dbReference>
<dbReference type="Proteomes" id="UP000678679">
    <property type="component" value="Chromosome 2"/>
</dbReference>
<dbReference type="Gene3D" id="3.30.565.10">
    <property type="entry name" value="Histidine kinase-like ATPase, C-terminal domain"/>
    <property type="match status" value="1"/>
</dbReference>
<keyword evidence="5" id="KW-0418">Kinase</keyword>
<keyword evidence="3" id="KW-0597">Phosphoprotein</keyword>
<dbReference type="FunFam" id="3.30.565.10:FF:000006">
    <property type="entry name" value="Sensor histidine kinase WalK"/>
    <property type="match status" value="1"/>
</dbReference>
<feature type="transmembrane region" description="Helical" evidence="6">
    <location>
        <begin position="66"/>
        <end position="86"/>
    </location>
</feature>
<evidence type="ECO:0000256" key="6">
    <source>
        <dbReference type="SAM" id="Phobius"/>
    </source>
</evidence>
<dbReference type="Pfam" id="PF00512">
    <property type="entry name" value="HisKA"/>
    <property type="match status" value="1"/>
</dbReference>
<dbReference type="RefSeq" id="WP_169662461.1">
    <property type="nucleotide sequence ID" value="NZ_CP076133.1"/>
</dbReference>
<sequence length="330" mass="37674">MSSLAMIIIFMVDLYIPLGVAVGVMYVCCIALLLREKKDVTLKLSLLATFLTSIIPVLTFDERTTWMAFVNRGISILSIWILYIIAVQHKKLNDEKASYIKKLEQNNKEQEQFIYITSHDLQEPLNTISSFTSILKDKYSSVLDETGKKCVNYIHLSSQRMSTLIKDLLEYGRIGRRLILEEVDCNLLVKEVLEDLHQKIEANNASILINDLPMVNVIKNEFGLLFQNLISNAIKFGPIDDHPIIEINAVRKQNSWVFSVKDNGIGIDQQHHNKIFIIFQRLHSSHEYKGTGIGLAHCKKIVDLHHGKIWVESTLGKGTTFYFEIPISQS</sequence>
<evidence type="ECO:0000313" key="8">
    <source>
        <dbReference type="EMBL" id="QWG04839.1"/>
    </source>
</evidence>
<dbReference type="EMBL" id="CP076133">
    <property type="protein sequence ID" value="QWG04839.1"/>
    <property type="molecule type" value="Genomic_DNA"/>
</dbReference>
<name>A0AAX1NBA0_9BACT</name>
<comment type="catalytic activity">
    <reaction evidence="1">
        <text>ATP + protein L-histidine = ADP + protein N-phospho-L-histidine.</text>
        <dbReference type="EC" id="2.7.13.3"/>
    </reaction>
</comment>
<dbReference type="InterPro" id="IPR003594">
    <property type="entry name" value="HATPase_dom"/>
</dbReference>
<keyword evidence="9" id="KW-1185">Reference proteome</keyword>
<evidence type="ECO:0000256" key="5">
    <source>
        <dbReference type="ARBA" id="ARBA00022777"/>
    </source>
</evidence>
<dbReference type="InterPro" id="IPR052162">
    <property type="entry name" value="Sensor_kinase/Photoreceptor"/>
</dbReference>
<evidence type="ECO:0000259" key="7">
    <source>
        <dbReference type="PROSITE" id="PS50109"/>
    </source>
</evidence>
<dbReference type="InterPro" id="IPR036097">
    <property type="entry name" value="HisK_dim/P_sf"/>
</dbReference>
<dbReference type="CDD" id="cd00082">
    <property type="entry name" value="HisKA"/>
    <property type="match status" value="1"/>
</dbReference>
<feature type="transmembrane region" description="Helical" evidence="6">
    <location>
        <begin position="40"/>
        <end position="60"/>
    </location>
</feature>
<dbReference type="SUPFAM" id="SSF47384">
    <property type="entry name" value="Homodimeric domain of signal transducing histidine kinase"/>
    <property type="match status" value="1"/>
</dbReference>
<keyword evidence="6" id="KW-1133">Transmembrane helix</keyword>
<evidence type="ECO:0000313" key="9">
    <source>
        <dbReference type="Proteomes" id="UP000678679"/>
    </source>
</evidence>
<keyword evidence="4" id="KW-0808">Transferase</keyword>
<dbReference type="PANTHER" id="PTHR43304:SF1">
    <property type="entry name" value="PAC DOMAIN-CONTAINING PROTEIN"/>
    <property type="match status" value="1"/>
</dbReference>
<dbReference type="Gene3D" id="1.10.287.130">
    <property type="match status" value="1"/>
</dbReference>
<accession>A0AAX1NBA0</accession>
<evidence type="ECO:0000256" key="4">
    <source>
        <dbReference type="ARBA" id="ARBA00022679"/>
    </source>
</evidence>
<dbReference type="InterPro" id="IPR005467">
    <property type="entry name" value="His_kinase_dom"/>
</dbReference>
<dbReference type="EC" id="2.7.13.3" evidence="2"/>
<reference evidence="8 9" key="1">
    <citation type="submission" date="2021-05" db="EMBL/GenBank/DDBJ databases">
        <title>Comparative genomic studies on the polysaccharide-degrading batcterial strains of the Flammeovirga genus.</title>
        <authorList>
            <person name="Zewei F."/>
            <person name="Zheng Z."/>
            <person name="Yu L."/>
            <person name="Ruyue G."/>
            <person name="Yanhong M."/>
            <person name="Yuanyuan C."/>
            <person name="Jingyan G."/>
            <person name="Wenjun H."/>
        </authorList>
    </citation>
    <scope>NUCLEOTIDE SEQUENCE [LARGE SCALE GENOMIC DNA]</scope>
    <source>
        <strain evidence="8 9">NBRC:100898</strain>
    </source>
</reference>
<feature type="domain" description="Histidine kinase" evidence="7">
    <location>
        <begin position="116"/>
        <end position="329"/>
    </location>
</feature>
<keyword evidence="6" id="KW-0472">Membrane</keyword>
<dbReference type="PROSITE" id="PS50109">
    <property type="entry name" value="HIS_KIN"/>
    <property type="match status" value="1"/>
</dbReference>
<organism evidence="8 9">
    <name type="scientific">Flammeovirga yaeyamensis</name>
    <dbReference type="NCBI Taxonomy" id="367791"/>
    <lineage>
        <taxon>Bacteria</taxon>
        <taxon>Pseudomonadati</taxon>
        <taxon>Bacteroidota</taxon>
        <taxon>Cytophagia</taxon>
        <taxon>Cytophagales</taxon>
        <taxon>Flammeovirgaceae</taxon>
        <taxon>Flammeovirga</taxon>
    </lineage>
</organism>
<dbReference type="InterPro" id="IPR036890">
    <property type="entry name" value="HATPase_C_sf"/>
</dbReference>
<dbReference type="SUPFAM" id="SSF55874">
    <property type="entry name" value="ATPase domain of HSP90 chaperone/DNA topoisomerase II/histidine kinase"/>
    <property type="match status" value="1"/>
</dbReference>
<dbReference type="Pfam" id="PF02518">
    <property type="entry name" value="HATPase_c"/>
    <property type="match status" value="1"/>
</dbReference>
<dbReference type="GO" id="GO:0000155">
    <property type="term" value="F:phosphorelay sensor kinase activity"/>
    <property type="evidence" value="ECO:0007669"/>
    <property type="project" value="InterPro"/>
</dbReference>
<dbReference type="SMART" id="SM00388">
    <property type="entry name" value="HisKA"/>
    <property type="match status" value="1"/>
</dbReference>
<dbReference type="AlphaFoldDB" id="A0AAX1NBA0"/>
<proteinExistence type="predicted"/>
<evidence type="ECO:0000256" key="2">
    <source>
        <dbReference type="ARBA" id="ARBA00012438"/>
    </source>
</evidence>
<dbReference type="InterPro" id="IPR003661">
    <property type="entry name" value="HisK_dim/P_dom"/>
</dbReference>
<evidence type="ECO:0000256" key="1">
    <source>
        <dbReference type="ARBA" id="ARBA00000085"/>
    </source>
</evidence>